<sequence length="225" mass="25203">MQRTSGKILGIAIAFTALATAAILGLSFYFSGSTIHELLTENHQLSKAIRNLTAEESIAYATLQSQQRDANGQLVSTLRFVQTASGNPKQIVSEQLFEISGETAHFDCLIVKFAPEYVQEGKERALFLWRRIYGEQTPPSEGAAIEIPGTAPERYYNITKALRMSNQSLFWEAIWNLANDPDALSQYGVHAVFGNALYLRLEYDRLYQFKVNASGQIYPEVIDVR</sequence>
<dbReference type="RefSeq" id="WP_013042856.1">
    <property type="nucleotide sequence ID" value="NC_014008.1"/>
</dbReference>
<dbReference type="eggNOG" id="ENOG5033JD4">
    <property type="taxonomic scope" value="Bacteria"/>
</dbReference>
<keyword evidence="2" id="KW-1185">Reference proteome</keyword>
<dbReference type="KEGG" id="caa:Caka_1113"/>
<evidence type="ECO:0000313" key="2">
    <source>
        <dbReference type="Proteomes" id="UP000000925"/>
    </source>
</evidence>
<dbReference type="HOGENOM" id="CLU_1228221_0_0_0"/>
<evidence type="ECO:0000313" key="1">
    <source>
        <dbReference type="EMBL" id="ADE54134.1"/>
    </source>
</evidence>
<gene>
    <name evidence="1" type="ordered locus">Caka_1113</name>
</gene>
<protein>
    <submittedName>
        <fullName evidence="1">Uncharacterized protein</fullName>
    </submittedName>
</protein>
<name>D5EHU3_CORAD</name>
<organism evidence="1 2">
    <name type="scientific">Coraliomargarita akajimensis (strain DSM 45221 / IAM 15411 / JCM 23193 / KCTC 12865 / 04OKA010-24)</name>
    <dbReference type="NCBI Taxonomy" id="583355"/>
    <lineage>
        <taxon>Bacteria</taxon>
        <taxon>Pseudomonadati</taxon>
        <taxon>Verrucomicrobiota</taxon>
        <taxon>Opitutia</taxon>
        <taxon>Puniceicoccales</taxon>
        <taxon>Coraliomargaritaceae</taxon>
        <taxon>Coraliomargarita</taxon>
    </lineage>
</organism>
<dbReference type="EMBL" id="CP001998">
    <property type="protein sequence ID" value="ADE54134.1"/>
    <property type="molecule type" value="Genomic_DNA"/>
</dbReference>
<proteinExistence type="predicted"/>
<dbReference type="OrthoDB" id="193459at2"/>
<accession>D5EHU3</accession>
<reference evidence="1 2" key="1">
    <citation type="journal article" date="2010" name="Stand. Genomic Sci.">
        <title>Complete genome sequence of Coraliomargarita akajimensis type strain (04OKA010-24).</title>
        <authorList>
            <person name="Mavromatis K."/>
            <person name="Abt B."/>
            <person name="Brambilla E."/>
            <person name="Lapidus A."/>
            <person name="Copeland A."/>
            <person name="Deshpande S."/>
            <person name="Nolan M."/>
            <person name="Lucas S."/>
            <person name="Tice H."/>
            <person name="Cheng J.F."/>
            <person name="Han C."/>
            <person name="Detter J.C."/>
            <person name="Woyke T."/>
            <person name="Goodwin L."/>
            <person name="Pitluck S."/>
            <person name="Held B."/>
            <person name="Brettin T."/>
            <person name="Tapia R."/>
            <person name="Ivanova N."/>
            <person name="Mikhailova N."/>
            <person name="Pati A."/>
            <person name="Liolios K."/>
            <person name="Chen A."/>
            <person name="Palaniappan K."/>
            <person name="Land M."/>
            <person name="Hauser L."/>
            <person name="Chang Y.J."/>
            <person name="Jeffries C.D."/>
            <person name="Rohde M."/>
            <person name="Goker M."/>
            <person name="Bristow J."/>
            <person name="Eisen J.A."/>
            <person name="Markowitz V."/>
            <person name="Hugenholtz P."/>
            <person name="Klenk H.P."/>
            <person name="Kyrpides N.C."/>
        </authorList>
    </citation>
    <scope>NUCLEOTIDE SEQUENCE [LARGE SCALE GENOMIC DNA]</scope>
    <source>
        <strain evidence="2">DSM 45221 / IAM 15411 / JCM 23193 / KCTC 12865</strain>
    </source>
</reference>
<dbReference type="STRING" id="583355.Caka_1113"/>
<dbReference type="AlphaFoldDB" id="D5EHU3"/>
<dbReference type="Proteomes" id="UP000000925">
    <property type="component" value="Chromosome"/>
</dbReference>